<dbReference type="InterPro" id="IPR057349">
    <property type="entry name" value="C2_Mug190_3rd"/>
</dbReference>
<evidence type="ECO:0000256" key="11">
    <source>
        <dbReference type="SAM" id="MobiDB-lite"/>
    </source>
</evidence>
<reference evidence="15 16" key="1">
    <citation type="submission" date="2016-03" db="EMBL/GenBank/DDBJ databases">
        <title>Draft genome sequence of the Fonsecaea monophora CBS 269.37.</title>
        <authorList>
            <person name="Bombassaro A."/>
            <person name="Vinicius W.A."/>
            <person name="De Hoog S."/>
            <person name="Sun J."/>
            <person name="Souza E.M."/>
            <person name="Raittz R.T."/>
            <person name="Costa F."/>
            <person name="Leao A.C."/>
            <person name="Tadra-Sfeir M.Z."/>
            <person name="Baura V."/>
            <person name="Balsanelli E."/>
            <person name="Pedrosa F.O."/>
            <person name="Moreno L.F."/>
            <person name="Steffens M.B."/>
            <person name="Xi L."/>
            <person name="Bocca A.L."/>
            <person name="Felipe M.S."/>
            <person name="Teixeira M."/>
            <person name="Telles Filho F.Q."/>
            <person name="Azevedo C.M."/>
            <person name="Gomes R."/>
            <person name="Vicente V.A."/>
        </authorList>
    </citation>
    <scope>NUCLEOTIDE SEQUENCE [LARGE SCALE GENOMIC DNA]</scope>
    <source>
        <strain evidence="15 16">CBS 269.37</strain>
    </source>
</reference>
<evidence type="ECO:0000256" key="3">
    <source>
        <dbReference type="ARBA" id="ARBA00022553"/>
    </source>
</evidence>
<dbReference type="RefSeq" id="XP_022517359.1">
    <property type="nucleotide sequence ID" value="XM_022650033.1"/>
</dbReference>
<organism evidence="15 16">
    <name type="scientific">Fonsecaea monophora</name>
    <dbReference type="NCBI Taxonomy" id="254056"/>
    <lineage>
        <taxon>Eukaryota</taxon>
        <taxon>Fungi</taxon>
        <taxon>Dikarya</taxon>
        <taxon>Ascomycota</taxon>
        <taxon>Pezizomycotina</taxon>
        <taxon>Eurotiomycetes</taxon>
        <taxon>Chaetothyriomycetidae</taxon>
        <taxon>Chaetothyriales</taxon>
        <taxon>Herpotrichiellaceae</taxon>
        <taxon>Fonsecaea</taxon>
    </lineage>
</organism>
<dbReference type="CDD" id="cd21676">
    <property type="entry name" value="SMP_Mug190"/>
    <property type="match status" value="1"/>
</dbReference>
<evidence type="ECO:0000256" key="12">
    <source>
        <dbReference type="SAM" id="Phobius"/>
    </source>
</evidence>
<comment type="caution">
    <text evidence="15">The sequence shown here is derived from an EMBL/GenBank/DDBJ whole genome shotgun (WGS) entry which is preliminary data.</text>
</comment>
<feature type="compositionally biased region" description="Low complexity" evidence="11">
    <location>
        <begin position="1231"/>
        <end position="1240"/>
    </location>
</feature>
<feature type="domain" description="SMP-LTD" evidence="14">
    <location>
        <begin position="350"/>
        <end position="613"/>
    </location>
</feature>
<gene>
    <name evidence="15" type="ORF">AYO21_00041</name>
</gene>
<feature type="compositionally biased region" description="Basic and acidic residues" evidence="11">
    <location>
        <begin position="428"/>
        <end position="439"/>
    </location>
</feature>
<keyword evidence="6" id="KW-0256">Endoplasmic reticulum</keyword>
<feature type="compositionally biased region" description="Basic and acidic residues" evidence="11">
    <location>
        <begin position="455"/>
        <end position="467"/>
    </location>
</feature>
<feature type="domain" description="C2" evidence="13">
    <location>
        <begin position="611"/>
        <end position="739"/>
    </location>
</feature>
<dbReference type="GO" id="GO:0006869">
    <property type="term" value="P:lipid transport"/>
    <property type="evidence" value="ECO:0007669"/>
    <property type="project" value="UniProtKB-KW"/>
</dbReference>
<feature type="region of interest" description="Disordered" evidence="11">
    <location>
        <begin position="800"/>
        <end position="822"/>
    </location>
</feature>
<dbReference type="GO" id="GO:0008289">
    <property type="term" value="F:lipid binding"/>
    <property type="evidence" value="ECO:0007669"/>
    <property type="project" value="UniProtKB-KW"/>
</dbReference>
<evidence type="ECO:0000256" key="2">
    <source>
        <dbReference type="ARBA" id="ARBA00022448"/>
    </source>
</evidence>
<dbReference type="Proteomes" id="UP000077002">
    <property type="component" value="Unassembled WGS sequence"/>
</dbReference>
<feature type="compositionally biased region" description="Acidic residues" evidence="11">
    <location>
        <begin position="1188"/>
        <end position="1204"/>
    </location>
</feature>
<feature type="compositionally biased region" description="Basic and acidic residues" evidence="11">
    <location>
        <begin position="127"/>
        <end position="136"/>
    </location>
</feature>
<evidence type="ECO:0000259" key="14">
    <source>
        <dbReference type="PROSITE" id="PS51847"/>
    </source>
</evidence>
<dbReference type="InterPro" id="IPR037765">
    <property type="entry name" value="C2B_Tricalbin"/>
</dbReference>
<keyword evidence="10 12" id="KW-0472">Membrane</keyword>
<dbReference type="InterPro" id="IPR035892">
    <property type="entry name" value="C2_domain_sf"/>
</dbReference>
<dbReference type="Pfam" id="PF25669">
    <property type="entry name" value="SMP_MUG190-like"/>
    <property type="match status" value="1"/>
</dbReference>
<evidence type="ECO:0000256" key="6">
    <source>
        <dbReference type="ARBA" id="ARBA00022824"/>
    </source>
</evidence>
<feature type="compositionally biased region" description="Basic and acidic residues" evidence="11">
    <location>
        <begin position="216"/>
        <end position="227"/>
    </location>
</feature>
<dbReference type="OrthoDB" id="419768at2759"/>
<keyword evidence="8" id="KW-0445">Lipid transport</keyword>
<evidence type="ECO:0000256" key="5">
    <source>
        <dbReference type="ARBA" id="ARBA00022737"/>
    </source>
</evidence>
<protein>
    <submittedName>
        <fullName evidence="15">Uncharacterized protein</fullName>
    </submittedName>
</protein>
<feature type="region of interest" description="Disordered" evidence="11">
    <location>
        <begin position="1"/>
        <end position="227"/>
    </location>
</feature>
<evidence type="ECO:0000313" key="15">
    <source>
        <dbReference type="EMBL" id="OAG45407.1"/>
    </source>
</evidence>
<dbReference type="PROSITE" id="PS50004">
    <property type="entry name" value="C2"/>
    <property type="match status" value="2"/>
</dbReference>
<feature type="transmembrane region" description="Helical" evidence="12">
    <location>
        <begin position="297"/>
        <end position="316"/>
    </location>
</feature>
<keyword evidence="3" id="KW-0597">Phosphoprotein</keyword>
<feature type="transmembrane region" description="Helical" evidence="12">
    <location>
        <begin position="258"/>
        <end position="277"/>
    </location>
</feature>
<dbReference type="EMBL" id="LVKK01000001">
    <property type="protein sequence ID" value="OAG45407.1"/>
    <property type="molecule type" value="Genomic_DNA"/>
</dbReference>
<dbReference type="InterPro" id="IPR031468">
    <property type="entry name" value="SMP_LBD"/>
</dbReference>
<dbReference type="GO" id="GO:0005789">
    <property type="term" value="C:endoplasmic reticulum membrane"/>
    <property type="evidence" value="ECO:0007669"/>
    <property type="project" value="UniProtKB-SubCell"/>
</dbReference>
<feature type="compositionally biased region" description="Basic and acidic residues" evidence="11">
    <location>
        <begin position="185"/>
        <end position="195"/>
    </location>
</feature>
<evidence type="ECO:0000256" key="8">
    <source>
        <dbReference type="ARBA" id="ARBA00023055"/>
    </source>
</evidence>
<evidence type="ECO:0000256" key="10">
    <source>
        <dbReference type="ARBA" id="ARBA00023136"/>
    </source>
</evidence>
<feature type="compositionally biased region" description="Basic and acidic residues" evidence="11">
    <location>
        <begin position="862"/>
        <end position="871"/>
    </location>
</feature>
<dbReference type="PROSITE" id="PS51847">
    <property type="entry name" value="SMP"/>
    <property type="match status" value="1"/>
</dbReference>
<evidence type="ECO:0000256" key="7">
    <source>
        <dbReference type="ARBA" id="ARBA00022989"/>
    </source>
</evidence>
<dbReference type="SUPFAM" id="SSF49562">
    <property type="entry name" value="C2 domain (Calcium/lipid-binding domain, CaLB)"/>
    <property type="match status" value="2"/>
</dbReference>
<keyword evidence="9" id="KW-0446">Lipid-binding</keyword>
<name>A0A177FMG3_9EURO</name>
<feature type="compositionally biased region" description="Basic residues" evidence="11">
    <location>
        <begin position="153"/>
        <end position="165"/>
    </location>
</feature>
<sequence length="1345" mass="150390">MSSTDDFDPESQRRTYQAPHSARHPIPTVQKYRAERSELNNQQQQAEQAQHDETDDSTVKRAYHAARGVLKGEEEGPKSTHDPYRSQNRNVVTPGEPTGRAGQEGGEEQAREDDEEEEESQSQQQPRNEDAGDNKTDQPGQSATEAVAGHHDPRQKRKDMKHKKRSDGGREVTDPVTHLPIIIRDSTRKDLKAVDENVPASGTDSRTQTGVSGARKSREELGKEREEAQDSLHGMQKLFPPPNFDDLKNELARTYEHAITIGLAGVLGLLLLGEILARVFDVSLSEKGSSFQSRLSAAAVVIFVPGVIAAFVILLVRDWLGKKVEAICKDEIWDAARQEELHTTQAEDAIPESVAWLNNLLSAVWPLINPDLFTSISDMLEDVMQASLPKVVRMVSVDDLGQGSEAFRVLGINWLPTGAASRSVGADGKLKNAREEGANDRTASGKGEIEDGAGGEDKSKSNDHDHNSQQNEQDEQAIREGMEAEQGDFVNMELAFAYRARSSGKSLQAKAKNAHLYLKFYLPGGIAVPVWVELRGIIGTMRLRLQLTPDPPFFSLCTMSFMGQPQADMSCVPLSRHALNLMDVPLISSFVQSSIDAALAEYVAPKSLTLDLKDMLVGDDFKKDTVARGVVMIFIKSASGFKEGDGGFGPLKGSSDAYMTVSWGKFGKPVASTRIIVDDQEPNWSEWSHILVTPEELNADEKLRLQLWDSDKYTADDDLGRVEVDLRELMHSSKTKNRMCDREDRFVGEEPEEKMPGTLQWRVGYFTKTRITEEQLAKQTADPNVRTIDDLRKQVSETAERKLREATAHDESKEIKQQKEEDYKEREDALIISSPPPDDYVSGIFSIQIHNITGLEVQALQKREKNSGNDNREDEAEQNDDLPSSYATIILNHQKIYRTRTKPKNAKPFFNAGTERFVPDWKTAEVMISVRDSREREDDALLGMIYLPLQRVFKERSQVMQTYPLVGGIGFGRARISMVWRSVELKLPKELLGWNFGTLEIKCPVRAEGRGHTKDDGSFIQQRIKLRTNLMRAKMHPTGSGEDGEWRPKGDKKSIFLAVRKRYSSSLIIECRKSRLGPDSTPALGVFWLKDIPDEEEKTITVKLWKGSKEAMHRATTSYGYSGMEENEQPLGELELIVKFWRGLSGYHKSYANKARNADLRQVMEVLDTANDEGQVDQYEDEYHGEGEIDDDEEGDSDSTDDGDDRSSSKRDKSRRKLRTHANDDSDASDSDSGTTSSTSKNPLNGPARLVSKPLGAVGATAANLLDVDGHNDPDDGSRGLRAQVRDYKDHHRELHRKHKGVMQWRGARTVNWMIGKAKRVEGGVDRIFERDKDGRGGDGVETEV</sequence>
<dbReference type="Gene3D" id="2.60.40.150">
    <property type="entry name" value="C2 domain"/>
    <property type="match status" value="2"/>
</dbReference>
<evidence type="ECO:0000256" key="1">
    <source>
        <dbReference type="ARBA" id="ARBA00004586"/>
    </source>
</evidence>
<evidence type="ECO:0000259" key="13">
    <source>
        <dbReference type="PROSITE" id="PS50004"/>
    </source>
</evidence>
<feature type="compositionally biased region" description="Polar residues" evidence="11">
    <location>
        <begin position="200"/>
        <end position="211"/>
    </location>
</feature>
<keyword evidence="7 12" id="KW-1133">Transmembrane helix</keyword>
<dbReference type="CDD" id="cd04052">
    <property type="entry name" value="C2B_Tricalbin-like"/>
    <property type="match status" value="1"/>
</dbReference>
<proteinExistence type="predicted"/>
<keyword evidence="2" id="KW-0813">Transport</keyword>
<comment type="subcellular location">
    <subcellularLocation>
        <location evidence="1">Endoplasmic reticulum membrane</location>
    </subcellularLocation>
</comment>
<dbReference type="CDD" id="cd04041">
    <property type="entry name" value="C2A_fungal"/>
    <property type="match status" value="1"/>
</dbReference>
<dbReference type="GO" id="GO:0061817">
    <property type="term" value="P:endoplasmic reticulum-plasma membrane tethering"/>
    <property type="evidence" value="ECO:0007669"/>
    <property type="project" value="InterPro"/>
</dbReference>
<dbReference type="PANTHER" id="PTHR47348:SF2">
    <property type="entry name" value="MEIOTICALLY UP-REGULATED 190 PROTEIN"/>
    <property type="match status" value="1"/>
</dbReference>
<dbReference type="InterPro" id="IPR000008">
    <property type="entry name" value="C2_dom"/>
</dbReference>
<feature type="domain" description="C2" evidence="13">
    <location>
        <begin position="826"/>
        <end position="963"/>
    </location>
</feature>
<keyword evidence="4 12" id="KW-0812">Transmembrane</keyword>
<evidence type="ECO:0000256" key="4">
    <source>
        <dbReference type="ARBA" id="ARBA00022692"/>
    </source>
</evidence>
<feature type="region of interest" description="Disordered" evidence="11">
    <location>
        <begin position="862"/>
        <end position="882"/>
    </location>
</feature>
<dbReference type="Pfam" id="PF00168">
    <property type="entry name" value="C2"/>
    <property type="match status" value="2"/>
</dbReference>
<accession>A0A177FMG3</accession>
<dbReference type="Pfam" id="PF25331">
    <property type="entry name" value="C2_Mug190_3rd"/>
    <property type="match status" value="1"/>
</dbReference>
<dbReference type="SMART" id="SM00239">
    <property type="entry name" value="C2"/>
    <property type="match status" value="2"/>
</dbReference>
<feature type="region of interest" description="Disordered" evidence="11">
    <location>
        <begin position="422"/>
        <end position="476"/>
    </location>
</feature>
<feature type="compositionally biased region" description="Acidic residues" evidence="11">
    <location>
        <begin position="105"/>
        <end position="120"/>
    </location>
</feature>
<feature type="region of interest" description="Disordered" evidence="11">
    <location>
        <begin position="1183"/>
        <end position="1251"/>
    </location>
</feature>
<feature type="compositionally biased region" description="Basic and acidic residues" evidence="11">
    <location>
        <begin position="70"/>
        <end position="84"/>
    </location>
</feature>
<keyword evidence="16" id="KW-1185">Reference proteome</keyword>
<dbReference type="GeneID" id="34595223"/>
<evidence type="ECO:0000256" key="9">
    <source>
        <dbReference type="ARBA" id="ARBA00023121"/>
    </source>
</evidence>
<dbReference type="PANTHER" id="PTHR47348">
    <property type="entry name" value="MEIOTICALLY UP-REGULATED GENE 190 PROTEIN"/>
    <property type="match status" value="1"/>
</dbReference>
<evidence type="ECO:0000313" key="16">
    <source>
        <dbReference type="Proteomes" id="UP000077002"/>
    </source>
</evidence>
<dbReference type="InterPro" id="IPR037767">
    <property type="entry name" value="C2A_Mug190-like"/>
</dbReference>
<keyword evidence="5" id="KW-0677">Repeat</keyword>